<dbReference type="AlphaFoldDB" id="A0A2Z6N8Y8"/>
<dbReference type="EMBL" id="DF973855">
    <property type="protein sequence ID" value="GAU41268.1"/>
    <property type="molecule type" value="Genomic_DNA"/>
</dbReference>
<reference evidence="2" key="1">
    <citation type="journal article" date="2017" name="Front. Plant Sci.">
        <title>Climate Clever Clovers: New Paradigm to Reduce the Environmental Footprint of Ruminants by Breeding Low Methanogenic Forages Utilizing Haplotype Variation.</title>
        <authorList>
            <person name="Kaur P."/>
            <person name="Appels R."/>
            <person name="Bayer P.E."/>
            <person name="Keeble-Gagnere G."/>
            <person name="Wang J."/>
            <person name="Hirakawa H."/>
            <person name="Shirasawa K."/>
            <person name="Vercoe P."/>
            <person name="Stefanova K."/>
            <person name="Durmic Z."/>
            <person name="Nichols P."/>
            <person name="Revell C."/>
            <person name="Isobe S.N."/>
            <person name="Edwards D."/>
            <person name="Erskine W."/>
        </authorList>
    </citation>
    <scope>NUCLEOTIDE SEQUENCE [LARGE SCALE GENOMIC DNA]</scope>
    <source>
        <strain evidence="2">cv. Daliak</strain>
    </source>
</reference>
<gene>
    <name evidence="1" type="ORF">TSUD_349080</name>
</gene>
<keyword evidence="2" id="KW-1185">Reference proteome</keyword>
<accession>A0A2Z6N8Y8</accession>
<protein>
    <recommendedName>
        <fullName evidence="3">DUF4283 domain-containing protein</fullName>
    </recommendedName>
</protein>
<organism evidence="1 2">
    <name type="scientific">Trifolium subterraneum</name>
    <name type="common">Subterranean clover</name>
    <dbReference type="NCBI Taxonomy" id="3900"/>
    <lineage>
        <taxon>Eukaryota</taxon>
        <taxon>Viridiplantae</taxon>
        <taxon>Streptophyta</taxon>
        <taxon>Embryophyta</taxon>
        <taxon>Tracheophyta</taxon>
        <taxon>Spermatophyta</taxon>
        <taxon>Magnoliopsida</taxon>
        <taxon>eudicotyledons</taxon>
        <taxon>Gunneridae</taxon>
        <taxon>Pentapetalae</taxon>
        <taxon>rosids</taxon>
        <taxon>fabids</taxon>
        <taxon>Fabales</taxon>
        <taxon>Fabaceae</taxon>
        <taxon>Papilionoideae</taxon>
        <taxon>50 kb inversion clade</taxon>
        <taxon>NPAAA clade</taxon>
        <taxon>Hologalegina</taxon>
        <taxon>IRL clade</taxon>
        <taxon>Trifolieae</taxon>
        <taxon>Trifolium</taxon>
    </lineage>
</organism>
<evidence type="ECO:0000313" key="2">
    <source>
        <dbReference type="Proteomes" id="UP000242715"/>
    </source>
</evidence>
<evidence type="ECO:0000313" key="1">
    <source>
        <dbReference type="EMBL" id="GAU41268.1"/>
    </source>
</evidence>
<dbReference type="Proteomes" id="UP000242715">
    <property type="component" value="Unassembled WGS sequence"/>
</dbReference>
<name>A0A2Z6N8Y8_TRISU</name>
<proteinExistence type="predicted"/>
<sequence>MIIGLYLRQAKKEITLGLERDSRRLGLHPHDRWDSTLQHGERLMKLDDRKEAWLGRDGGYNSEVAGCEVTDRKGDVDVNVRTGPNAKERNGTVVNTLQKCAGPEKEGAPTEDDNLNLGLKGMMAFKRVVWVQLYATSALEVVKRRESLLVDGVMVEVQIMEEWGYTLGEDACLVDEECEEKFANGMEEDDCLAFQKFSEENTHNQSTFSVNKDELVREVAPNQKPPSSEEDPPLDVVVICHKSLHKDCVRIQELDVPVLSTEGLAKQGRDDEIFLPAANSEKIVEPARIPIRSKRTMSCPPEVKHFVIGDLEFELVA</sequence>
<evidence type="ECO:0008006" key="3">
    <source>
        <dbReference type="Google" id="ProtNLM"/>
    </source>
</evidence>